<evidence type="ECO:0000313" key="3">
    <source>
        <dbReference type="Proteomes" id="UP000662747"/>
    </source>
</evidence>
<dbReference type="EMBL" id="CP071090">
    <property type="protein sequence ID" value="QSQ22450.1"/>
    <property type="molecule type" value="Genomic_DNA"/>
</dbReference>
<keyword evidence="3" id="KW-1185">Reference proteome</keyword>
<evidence type="ECO:0000313" key="2">
    <source>
        <dbReference type="EMBL" id="QSQ22450.1"/>
    </source>
</evidence>
<feature type="region of interest" description="Disordered" evidence="1">
    <location>
        <begin position="29"/>
        <end position="96"/>
    </location>
</feature>
<dbReference type="Proteomes" id="UP000662747">
    <property type="component" value="Chromosome"/>
</dbReference>
<evidence type="ECO:0008006" key="4">
    <source>
        <dbReference type="Google" id="ProtNLM"/>
    </source>
</evidence>
<gene>
    <name evidence="2" type="ORF">JY651_46285</name>
</gene>
<dbReference type="RefSeq" id="WP_206724026.1">
    <property type="nucleotide sequence ID" value="NZ_CP071090.1"/>
</dbReference>
<name>A0ABX7NYD0_9BACT</name>
<dbReference type="SUPFAM" id="SSF101898">
    <property type="entry name" value="NHL repeat"/>
    <property type="match status" value="1"/>
</dbReference>
<accession>A0ABX7NYD0</accession>
<dbReference type="PROSITE" id="PS51257">
    <property type="entry name" value="PROKAR_LIPOPROTEIN"/>
    <property type="match status" value="1"/>
</dbReference>
<proteinExistence type="predicted"/>
<reference evidence="2 3" key="1">
    <citation type="submission" date="2021-02" db="EMBL/GenBank/DDBJ databases">
        <title>De Novo genome assembly of isolated myxobacteria.</title>
        <authorList>
            <person name="Stevens D.C."/>
        </authorList>
    </citation>
    <scope>NUCLEOTIDE SEQUENCE [LARGE SCALE GENOMIC DNA]</scope>
    <source>
        <strain evidence="3">SCPEA02</strain>
    </source>
</reference>
<protein>
    <recommendedName>
        <fullName evidence="4">Lipoprotein</fullName>
    </recommendedName>
</protein>
<dbReference type="Gene3D" id="2.80.10.50">
    <property type="match status" value="1"/>
</dbReference>
<evidence type="ECO:0000256" key="1">
    <source>
        <dbReference type="SAM" id="MobiDB-lite"/>
    </source>
</evidence>
<sequence>MRLGWRWARTVIGMTVLGWVGMVTGCGSGEVQEPPDTGGCTDTVEGGCSETSEPPPDDHSVPPPSNEQPQQEDPPDHSQDPTPKPPPGPGATLWLATEGTPQDDLALDAAVDASGDIVTASVQGIDDLDSRSPTDNKVSLVLTRRSADGETRWQRTFEVRVAETPAELRADVRAHVAVDPAGGIYLAGNVDGVLDFESRELGDTAFVARLDSSGNLVWASTPGGTRPTVADLAVDAQGQALVAFNAPGATDFGGGTRGSGAVVVTYSTDGKAEQALAIGRPEGQADSVELRTLAVDERGRMAVGGRYVGTVRFGGQPVESTRDGSPFLALYTGGALTWAKALRHAQGSVASVGLDGRGEVVATGPFLGTVEWAGKKLQGHPYRYSPFLLSTRQGGEEHWSRDLGDGLQVGALAVDTSTGEVVVGGFTYNRIEDGTAGSDGMGSSQPVELRYDASGASVATRLFLSDPPQPRGELVGLEAMPSVAILPGGDVLLFGHTDRDSDFGYGRRAAERGDVFLLRVKR</sequence>
<organism evidence="2 3">
    <name type="scientific">Pyxidicoccus parkwayensis</name>
    <dbReference type="NCBI Taxonomy" id="2813578"/>
    <lineage>
        <taxon>Bacteria</taxon>
        <taxon>Pseudomonadati</taxon>
        <taxon>Myxococcota</taxon>
        <taxon>Myxococcia</taxon>
        <taxon>Myxococcales</taxon>
        <taxon>Cystobacterineae</taxon>
        <taxon>Myxococcaceae</taxon>
        <taxon>Pyxidicoccus</taxon>
    </lineage>
</organism>